<dbReference type="InterPro" id="IPR036909">
    <property type="entry name" value="Cyt_c-like_dom_sf"/>
</dbReference>
<keyword evidence="1" id="KW-0813">Transport</keyword>
<dbReference type="Proteomes" id="UP000661077">
    <property type="component" value="Unassembled WGS sequence"/>
</dbReference>
<evidence type="ECO:0000256" key="3">
    <source>
        <dbReference type="ARBA" id="ARBA00022723"/>
    </source>
</evidence>
<evidence type="ECO:0000256" key="4">
    <source>
        <dbReference type="ARBA" id="ARBA00022982"/>
    </source>
</evidence>
<protein>
    <submittedName>
        <fullName evidence="8">Cytochrome c</fullName>
    </submittedName>
</protein>
<keyword evidence="9" id="KW-1185">Reference proteome</keyword>
<dbReference type="Gene3D" id="1.10.760.10">
    <property type="entry name" value="Cytochrome c-like domain"/>
    <property type="match status" value="1"/>
</dbReference>
<sequence>MSMQRWRWSLLMVVFTASSPELVSGSPSEEAPAGEAAFARVCAACHGANGEGDQAPPIVPLVYMEDQVAVVVRGGQGEMPPIPKAALSDAELTAIVAYLSKRTNE</sequence>
<evidence type="ECO:0000256" key="5">
    <source>
        <dbReference type="ARBA" id="ARBA00023004"/>
    </source>
</evidence>
<reference evidence="8 9" key="1">
    <citation type="journal article" date="2021" name="Int. J. Syst. Evol. Microbiol.">
        <title>Steroidobacter gossypii sp. nov., isolated from soil of cotton cropping field.</title>
        <authorList>
            <person name="Huang R."/>
            <person name="Yang S."/>
            <person name="Zhen C."/>
            <person name="Liu W."/>
        </authorList>
    </citation>
    <scope>NUCLEOTIDE SEQUENCE [LARGE SCALE GENOMIC DNA]</scope>
    <source>
        <strain evidence="8 9">S1-65</strain>
    </source>
</reference>
<dbReference type="InterPro" id="IPR009056">
    <property type="entry name" value="Cyt_c-like_dom"/>
</dbReference>
<keyword evidence="5 6" id="KW-0408">Iron</keyword>
<keyword evidence="4" id="KW-0249">Electron transport</keyword>
<dbReference type="EMBL" id="JAEVLS010000004">
    <property type="protein sequence ID" value="MBM0106686.1"/>
    <property type="molecule type" value="Genomic_DNA"/>
</dbReference>
<dbReference type="PROSITE" id="PS51007">
    <property type="entry name" value="CYTC"/>
    <property type="match status" value="1"/>
</dbReference>
<gene>
    <name evidence="8" type="ORF">JM946_18295</name>
</gene>
<evidence type="ECO:0000256" key="1">
    <source>
        <dbReference type="ARBA" id="ARBA00022448"/>
    </source>
</evidence>
<dbReference type="PANTHER" id="PTHR37823">
    <property type="entry name" value="CYTOCHROME C-553-LIKE"/>
    <property type="match status" value="1"/>
</dbReference>
<organism evidence="8 9">
    <name type="scientific">Steroidobacter gossypii</name>
    <dbReference type="NCBI Taxonomy" id="2805490"/>
    <lineage>
        <taxon>Bacteria</taxon>
        <taxon>Pseudomonadati</taxon>
        <taxon>Pseudomonadota</taxon>
        <taxon>Gammaproteobacteria</taxon>
        <taxon>Steroidobacterales</taxon>
        <taxon>Steroidobacteraceae</taxon>
        <taxon>Steroidobacter</taxon>
    </lineage>
</organism>
<evidence type="ECO:0000256" key="6">
    <source>
        <dbReference type="PROSITE-ProRule" id="PRU00433"/>
    </source>
</evidence>
<keyword evidence="2 6" id="KW-0349">Heme</keyword>
<evidence type="ECO:0000256" key="2">
    <source>
        <dbReference type="ARBA" id="ARBA00022617"/>
    </source>
</evidence>
<dbReference type="SUPFAM" id="SSF46626">
    <property type="entry name" value="Cytochrome c"/>
    <property type="match status" value="1"/>
</dbReference>
<evidence type="ECO:0000313" key="9">
    <source>
        <dbReference type="Proteomes" id="UP000661077"/>
    </source>
</evidence>
<feature type="domain" description="Cytochrome c" evidence="7">
    <location>
        <begin position="29"/>
        <end position="103"/>
    </location>
</feature>
<accession>A0ABS1X0E5</accession>
<dbReference type="PANTHER" id="PTHR37823:SF1">
    <property type="entry name" value="CYTOCHROME C-553-LIKE"/>
    <property type="match status" value="1"/>
</dbReference>
<keyword evidence="3 6" id="KW-0479">Metal-binding</keyword>
<dbReference type="InterPro" id="IPR051811">
    <property type="entry name" value="Cytochrome_c550/c551-like"/>
</dbReference>
<evidence type="ECO:0000313" key="8">
    <source>
        <dbReference type="EMBL" id="MBM0106686.1"/>
    </source>
</evidence>
<dbReference type="Pfam" id="PF13442">
    <property type="entry name" value="Cytochrome_CBB3"/>
    <property type="match status" value="1"/>
</dbReference>
<dbReference type="RefSeq" id="WP_203168801.1">
    <property type="nucleotide sequence ID" value="NZ_JAEVLS010000004.1"/>
</dbReference>
<name>A0ABS1X0E5_9GAMM</name>
<proteinExistence type="predicted"/>
<evidence type="ECO:0000259" key="7">
    <source>
        <dbReference type="PROSITE" id="PS51007"/>
    </source>
</evidence>
<comment type="caution">
    <text evidence="8">The sequence shown here is derived from an EMBL/GenBank/DDBJ whole genome shotgun (WGS) entry which is preliminary data.</text>
</comment>